<keyword evidence="1" id="KW-0812">Transmembrane</keyword>
<keyword evidence="3" id="KW-1185">Reference proteome</keyword>
<feature type="transmembrane region" description="Helical" evidence="1">
    <location>
        <begin position="349"/>
        <end position="367"/>
    </location>
</feature>
<dbReference type="Proteomes" id="UP000298009">
    <property type="component" value="Unassembled WGS sequence"/>
</dbReference>
<organism evidence="2 3">
    <name type="scientific">Leptospira noumeaensis</name>
    <dbReference type="NCBI Taxonomy" id="2484964"/>
    <lineage>
        <taxon>Bacteria</taxon>
        <taxon>Pseudomonadati</taxon>
        <taxon>Spirochaetota</taxon>
        <taxon>Spirochaetia</taxon>
        <taxon>Leptospirales</taxon>
        <taxon>Leptospiraceae</taxon>
        <taxon>Leptospira</taxon>
    </lineage>
</organism>
<feature type="transmembrane region" description="Helical" evidence="1">
    <location>
        <begin position="182"/>
        <end position="200"/>
    </location>
</feature>
<evidence type="ECO:0000256" key="1">
    <source>
        <dbReference type="SAM" id="Phobius"/>
    </source>
</evidence>
<feature type="transmembrane region" description="Helical" evidence="1">
    <location>
        <begin position="295"/>
        <end position="313"/>
    </location>
</feature>
<feature type="transmembrane region" description="Helical" evidence="1">
    <location>
        <begin position="206"/>
        <end position="225"/>
    </location>
</feature>
<sequence>MFPRPPSILSYFIFFFISSFANFLLCETIYFELLHSADQLYLPLFLKDLVSGLGIRHWYLPPSPYFFPDLLIYLILFPVVPFLYLPSVYGTLQMILVFFGIFIFLSKYTDQTRSFQFLYLLEILFIFFSLLGYFAEDKPLPLVYFLTGAHHSTGFFFSLLLTLCLYSLLIDKDKKNRYPNSFLPLPLVFFFFTSFLFLYISDRFSFLVGVISFFVVRIWDGDLPFTERISYFRNRKFWILTFFFLLLSELLIHGLKTIVSIPSSFQILFAYLTGLKVSDILQLSGTYLWDFSKHIFYQGKSILVLMGLVLLLFPKFPKLNRHLVIVFFPVLVGLLLLVGRFTYLHPYPIRYLFPLLFFGLLGTTWTLGTRTKIVNPKVLTTLLFLLTGILWSLPFPREKTKTYFSRILQTEVPYDLEKPIRFWSEGSLTPIPVDKDGKPYHWITGAFHTHLTESGEPMIWK</sequence>
<dbReference type="OrthoDB" id="286517at2"/>
<name>A0A4V3JJ16_9LEPT</name>
<dbReference type="AlphaFoldDB" id="A0A4V3JJ16"/>
<comment type="caution">
    <text evidence="2">The sequence shown here is derived from an EMBL/GenBank/DDBJ whole genome shotgun (WGS) entry which is preliminary data.</text>
</comment>
<feature type="transmembrane region" description="Helical" evidence="1">
    <location>
        <begin position="325"/>
        <end position="343"/>
    </location>
</feature>
<feature type="transmembrane region" description="Helical" evidence="1">
    <location>
        <begin position="237"/>
        <end position="255"/>
    </location>
</feature>
<keyword evidence="1" id="KW-0472">Membrane</keyword>
<dbReference type="EMBL" id="RQFK01000033">
    <property type="protein sequence ID" value="TGK78276.1"/>
    <property type="molecule type" value="Genomic_DNA"/>
</dbReference>
<evidence type="ECO:0008006" key="4">
    <source>
        <dbReference type="Google" id="ProtNLM"/>
    </source>
</evidence>
<protein>
    <recommendedName>
        <fullName evidence="4">Dolichyl-phosphate-mannose--protein mannosyltransferase</fullName>
    </recommendedName>
</protein>
<dbReference type="RefSeq" id="WP_135602845.1">
    <property type="nucleotide sequence ID" value="NZ_RQFK01000033.1"/>
</dbReference>
<feature type="transmembrane region" description="Helical" evidence="1">
    <location>
        <begin position="12"/>
        <end position="33"/>
    </location>
</feature>
<feature type="transmembrane region" description="Helical" evidence="1">
    <location>
        <begin position="154"/>
        <end position="170"/>
    </location>
</feature>
<reference evidence="2" key="1">
    <citation type="journal article" date="2019" name="PLoS Negl. Trop. Dis.">
        <title>Revisiting the worldwide diversity of Leptospira species in the environment.</title>
        <authorList>
            <person name="Vincent A.T."/>
            <person name="Schiettekatte O."/>
            <person name="Bourhy P."/>
            <person name="Veyrier F.J."/>
            <person name="Picardeau M."/>
        </authorList>
    </citation>
    <scope>NUCLEOTIDE SEQUENCE [LARGE SCALE GENOMIC DNA]</scope>
    <source>
        <strain evidence="2">201800287</strain>
    </source>
</reference>
<evidence type="ECO:0000313" key="2">
    <source>
        <dbReference type="EMBL" id="TGK78276.1"/>
    </source>
</evidence>
<keyword evidence="1" id="KW-1133">Transmembrane helix</keyword>
<feature type="transmembrane region" description="Helical" evidence="1">
    <location>
        <begin position="117"/>
        <end position="134"/>
    </location>
</feature>
<feature type="transmembrane region" description="Helical" evidence="1">
    <location>
        <begin position="72"/>
        <end position="105"/>
    </location>
</feature>
<proteinExistence type="predicted"/>
<gene>
    <name evidence="2" type="ORF">EHQ24_17095</name>
</gene>
<feature type="transmembrane region" description="Helical" evidence="1">
    <location>
        <begin position="379"/>
        <end position="396"/>
    </location>
</feature>
<accession>A0A4V3JJ16</accession>
<evidence type="ECO:0000313" key="3">
    <source>
        <dbReference type="Proteomes" id="UP000298009"/>
    </source>
</evidence>